<dbReference type="PRINTS" id="PR00449">
    <property type="entry name" value="RASTRNSFRMNG"/>
</dbReference>
<dbReference type="PROSITE" id="PS51421">
    <property type="entry name" value="RAS"/>
    <property type="match status" value="1"/>
</dbReference>
<dbReference type="EMBL" id="PGGH01122042">
    <property type="protein sequence ID" value="NIG59676.1"/>
    <property type="molecule type" value="Genomic_DNA"/>
</dbReference>
<reference evidence="4" key="1">
    <citation type="submission" date="2018-05" db="EMBL/GenBank/DDBJ databases">
        <authorList>
            <person name="Pedro S.L.S."/>
            <person name="Freitas R.C."/>
            <person name="Barreto A.S."/>
            <person name="Lima A.O.S."/>
        </authorList>
    </citation>
    <scope>NUCLEOTIDE SEQUENCE</scope>
    <source>
        <strain evidence="4">BP203</strain>
        <tissue evidence="4">Muscle</tissue>
    </source>
</reference>
<protein>
    <submittedName>
        <fullName evidence="4">GTPase HRas-like</fullName>
    </submittedName>
</protein>
<keyword evidence="2" id="KW-0342">GTP-binding</keyword>
<dbReference type="NCBIfam" id="TIGR00231">
    <property type="entry name" value="small_GTP"/>
    <property type="match status" value="1"/>
</dbReference>
<dbReference type="PANTHER" id="PTHR24070">
    <property type="entry name" value="RAS, DI-RAS, AND RHEB FAMILY MEMBERS OF SMALL GTPASE SUPERFAMILY"/>
    <property type="match status" value="1"/>
</dbReference>
<evidence type="ECO:0000313" key="4">
    <source>
        <dbReference type="EMBL" id="NIG59676.1"/>
    </source>
</evidence>
<dbReference type="Gene3D" id="3.40.50.300">
    <property type="entry name" value="P-loop containing nucleotide triphosphate hydrolases"/>
    <property type="match status" value="1"/>
</dbReference>
<evidence type="ECO:0000256" key="1">
    <source>
        <dbReference type="ARBA" id="ARBA00022741"/>
    </source>
</evidence>
<accession>A0ABX0S3I1</accession>
<dbReference type="InterPro" id="IPR001806">
    <property type="entry name" value="Small_GTPase"/>
</dbReference>
<evidence type="ECO:0000256" key="2">
    <source>
        <dbReference type="ARBA" id="ARBA00023134"/>
    </source>
</evidence>
<dbReference type="Pfam" id="PF00071">
    <property type="entry name" value="Ras"/>
    <property type="match status" value="1"/>
</dbReference>
<sequence length="214" mass="23739">MRGAREGPIPGGPAVSKQCPPQDPHRKQVVIDGEMCLLGMLDTVGREEYSAVRAQYTCTWEGFLCLPSMMPRPSRARSFEDIRQYREQIEWLKESDDMPRVLLGNKRDLATCTVECRQAQDLARSYGILYVETSAKKCQLQDPLGPSGNPVAQQPLTLVFMVPDDPQPEPSEIPRPSLIAVTSLLSCGERGLLLVVVGRLLIVVASLVVVEHRL</sequence>
<dbReference type="SUPFAM" id="SSF52540">
    <property type="entry name" value="P-loop containing nucleoside triphosphate hydrolases"/>
    <property type="match status" value="1"/>
</dbReference>
<dbReference type="InterPro" id="IPR020849">
    <property type="entry name" value="Small_GTPase_Ras-type"/>
</dbReference>
<organism evidence="4 5">
    <name type="scientific">Pontoporia blainvillei</name>
    <name type="common">Franciscana</name>
    <name type="synonym">Delphinus blainvillei</name>
    <dbReference type="NCBI Taxonomy" id="48723"/>
    <lineage>
        <taxon>Eukaryota</taxon>
        <taxon>Metazoa</taxon>
        <taxon>Chordata</taxon>
        <taxon>Craniata</taxon>
        <taxon>Vertebrata</taxon>
        <taxon>Euteleostomi</taxon>
        <taxon>Mammalia</taxon>
        <taxon>Eutheria</taxon>
        <taxon>Laurasiatheria</taxon>
        <taxon>Artiodactyla</taxon>
        <taxon>Whippomorpha</taxon>
        <taxon>Cetacea</taxon>
        <taxon>Odontoceti</taxon>
        <taxon>Pontoporiidae</taxon>
        <taxon>Pontoporia</taxon>
    </lineage>
</organism>
<name>A0ABX0S3I1_PONBL</name>
<dbReference type="InterPro" id="IPR027417">
    <property type="entry name" value="P-loop_NTPase"/>
</dbReference>
<proteinExistence type="predicted"/>
<dbReference type="SMART" id="SM00173">
    <property type="entry name" value="RAS"/>
    <property type="match status" value="1"/>
</dbReference>
<keyword evidence="1" id="KW-0547">Nucleotide-binding</keyword>
<keyword evidence="5" id="KW-1185">Reference proteome</keyword>
<comment type="caution">
    <text evidence="4">The sequence shown here is derived from an EMBL/GenBank/DDBJ whole genome shotgun (WGS) entry which is preliminary data.</text>
</comment>
<feature type="region of interest" description="Disordered" evidence="3">
    <location>
        <begin position="1"/>
        <end position="24"/>
    </location>
</feature>
<evidence type="ECO:0000313" key="5">
    <source>
        <dbReference type="Proteomes" id="UP001165941"/>
    </source>
</evidence>
<dbReference type="Proteomes" id="UP001165941">
    <property type="component" value="Unassembled WGS sequence"/>
</dbReference>
<gene>
    <name evidence="4" type="ORF">BU61_3225</name>
</gene>
<evidence type="ECO:0000256" key="3">
    <source>
        <dbReference type="SAM" id="MobiDB-lite"/>
    </source>
</evidence>
<dbReference type="InterPro" id="IPR005225">
    <property type="entry name" value="Small_GTP-bd"/>
</dbReference>